<evidence type="ECO:0000256" key="2">
    <source>
        <dbReference type="ARBA" id="ARBA00022801"/>
    </source>
</evidence>
<keyword evidence="6" id="KW-1185">Reference proteome</keyword>
<proteinExistence type="inferred from homology"/>
<evidence type="ECO:0000259" key="5">
    <source>
        <dbReference type="Pfam" id="PF00150"/>
    </source>
</evidence>
<dbReference type="Gene3D" id="3.20.20.80">
    <property type="entry name" value="Glycosidases"/>
    <property type="match status" value="1"/>
</dbReference>
<feature type="domain" description="Glycoside hydrolase family 5" evidence="5">
    <location>
        <begin position="119"/>
        <end position="181"/>
    </location>
</feature>
<protein>
    <submittedName>
        <fullName evidence="7">Reverse transcriptase domain-containing protein</fullName>
    </submittedName>
</protein>
<evidence type="ECO:0000256" key="1">
    <source>
        <dbReference type="ARBA" id="ARBA00005641"/>
    </source>
</evidence>
<accession>A0A1I8BNA4</accession>
<dbReference type="Proteomes" id="UP000095281">
    <property type="component" value="Unplaced"/>
</dbReference>
<dbReference type="GO" id="GO:0031012">
    <property type="term" value="C:extracellular matrix"/>
    <property type="evidence" value="ECO:0007669"/>
    <property type="project" value="TreeGrafter"/>
</dbReference>
<evidence type="ECO:0000313" key="6">
    <source>
        <dbReference type="Proteomes" id="UP000095281"/>
    </source>
</evidence>
<evidence type="ECO:0000256" key="4">
    <source>
        <dbReference type="RuleBase" id="RU361153"/>
    </source>
</evidence>
<dbReference type="GO" id="GO:0061343">
    <property type="term" value="P:cell adhesion involved in heart morphogenesis"/>
    <property type="evidence" value="ECO:0007669"/>
    <property type="project" value="TreeGrafter"/>
</dbReference>
<name>A0A1I8BNA4_MELHA</name>
<dbReference type="InterPro" id="IPR001547">
    <property type="entry name" value="Glyco_hydro_5"/>
</dbReference>
<sequence>MAKLDNSNNSSPDGIPNIFYNKCRDTLVIPLTHIFSLSILSSKIPTIWKKAIINPIPKKSNPKYPIDFRPISLLCSSSEILEKIIANELQSFIEANNILPNCQHGFRKSHSVSTQLLEVMDDFTYSLGNKCLIDGACIFVTEYGTVDASGTGGVDESSTKEWWTFLDNNKISYLNWGIYNKAEGAAALTPGSVASDVASDSRLTASGSLVSVVVDLQAVVHHLQATTMLTIIAEIQIITEIQKQ</sequence>
<dbReference type="WBParaSite" id="MhA1_Contig344.frz3.gene1">
    <property type="protein sequence ID" value="MhA1_Contig344.frz3.gene1"/>
    <property type="gene ID" value="MhA1_Contig344.frz3.gene1"/>
</dbReference>
<dbReference type="PANTHER" id="PTHR33395">
    <property type="entry name" value="TRANSCRIPTASE, PUTATIVE-RELATED-RELATED"/>
    <property type="match status" value="1"/>
</dbReference>
<organism evidence="6 7">
    <name type="scientific">Meloidogyne hapla</name>
    <name type="common">Root-knot nematode worm</name>
    <dbReference type="NCBI Taxonomy" id="6305"/>
    <lineage>
        <taxon>Eukaryota</taxon>
        <taxon>Metazoa</taxon>
        <taxon>Ecdysozoa</taxon>
        <taxon>Nematoda</taxon>
        <taxon>Chromadorea</taxon>
        <taxon>Rhabditida</taxon>
        <taxon>Tylenchina</taxon>
        <taxon>Tylenchomorpha</taxon>
        <taxon>Tylenchoidea</taxon>
        <taxon>Meloidogynidae</taxon>
        <taxon>Meloidogyninae</taxon>
        <taxon>Meloidogyne</taxon>
    </lineage>
</organism>
<comment type="similarity">
    <text evidence="1 4">Belongs to the glycosyl hydrolase 5 (cellulase A) family.</text>
</comment>
<dbReference type="GO" id="GO:0000272">
    <property type="term" value="P:polysaccharide catabolic process"/>
    <property type="evidence" value="ECO:0007669"/>
    <property type="project" value="InterPro"/>
</dbReference>
<evidence type="ECO:0000256" key="3">
    <source>
        <dbReference type="ARBA" id="ARBA00023295"/>
    </source>
</evidence>
<dbReference type="InterPro" id="IPR017853">
    <property type="entry name" value="GH"/>
</dbReference>
<dbReference type="SUPFAM" id="SSF51445">
    <property type="entry name" value="(Trans)glycosidases"/>
    <property type="match status" value="1"/>
</dbReference>
<dbReference type="PANTHER" id="PTHR33395:SF22">
    <property type="entry name" value="REVERSE TRANSCRIPTASE DOMAIN-CONTAINING PROTEIN"/>
    <property type="match status" value="1"/>
</dbReference>
<dbReference type="GO" id="GO:0004553">
    <property type="term" value="F:hydrolase activity, hydrolyzing O-glycosyl compounds"/>
    <property type="evidence" value="ECO:0007669"/>
    <property type="project" value="InterPro"/>
</dbReference>
<dbReference type="Pfam" id="PF00150">
    <property type="entry name" value="Cellulase"/>
    <property type="match status" value="1"/>
</dbReference>
<keyword evidence="3 4" id="KW-0326">Glycosidase</keyword>
<reference evidence="7" key="1">
    <citation type="submission" date="2016-11" db="UniProtKB">
        <authorList>
            <consortium name="WormBaseParasite"/>
        </authorList>
    </citation>
    <scope>IDENTIFICATION</scope>
</reference>
<dbReference type="GO" id="GO:0007508">
    <property type="term" value="P:larval heart development"/>
    <property type="evidence" value="ECO:0007669"/>
    <property type="project" value="TreeGrafter"/>
</dbReference>
<evidence type="ECO:0000313" key="7">
    <source>
        <dbReference type="WBParaSite" id="MhA1_Contig344.frz3.gene1"/>
    </source>
</evidence>
<keyword evidence="2 4" id="KW-0378">Hydrolase</keyword>
<dbReference type="AlphaFoldDB" id="A0A1I8BNA4"/>